<dbReference type="EMBL" id="AP023396">
    <property type="protein sequence ID" value="BCK58355.1"/>
    <property type="molecule type" value="Genomic_DNA"/>
</dbReference>
<accession>A0A7G1KSZ8</accession>
<name>A0A7G1KSZ8_9NOCA</name>
<proteinExistence type="predicted"/>
<dbReference type="KEGG" id="nwl:NWFMUON74_61270"/>
<dbReference type="GO" id="GO:0003676">
    <property type="term" value="F:nucleic acid binding"/>
    <property type="evidence" value="ECO:0007669"/>
    <property type="project" value="InterPro"/>
</dbReference>
<keyword evidence="2" id="KW-1185">Reference proteome</keyword>
<dbReference type="AlphaFoldDB" id="A0A7G1KSZ8"/>
<dbReference type="Gene3D" id="3.30.420.10">
    <property type="entry name" value="Ribonuclease H-like superfamily/Ribonuclease H"/>
    <property type="match status" value="1"/>
</dbReference>
<dbReference type="Proteomes" id="UP000516173">
    <property type="component" value="Chromosome"/>
</dbReference>
<dbReference type="InterPro" id="IPR036397">
    <property type="entry name" value="RNaseH_sf"/>
</dbReference>
<evidence type="ECO:0000313" key="2">
    <source>
        <dbReference type="Proteomes" id="UP000516173"/>
    </source>
</evidence>
<dbReference type="RefSeq" id="WP_187685114.1">
    <property type="nucleotide sequence ID" value="NZ_AP023396.1"/>
</dbReference>
<sequence length="198" mass="22049">MGSTPTTTYTYDTEFLENGSTIDLISIGIVCETGREYYAVNADMPVDRIKNHQWLMDNVWPSLPLRGRKPSTGYVGSESAGVLDTSSTLVKPRWVIANEVREFLLAESTPELWADYAAYDHVLLAQLWGPMSRLPKGLPMWTHELQQALEDAPPGFVPPEQTTGLHNALEDARHNMRVLAAVRWLRMCESTTATGGEA</sequence>
<gene>
    <name evidence="1" type="ORF">NWFMUON74_61270</name>
</gene>
<dbReference type="GeneID" id="80350540"/>
<evidence type="ECO:0000313" key="1">
    <source>
        <dbReference type="EMBL" id="BCK58355.1"/>
    </source>
</evidence>
<reference evidence="1 2" key="1">
    <citation type="submission" date="2020-08" db="EMBL/GenBank/DDBJ databases">
        <title>Genome Sequencing of Nocardia wallacei strain FMUON74 and assembly.</title>
        <authorList>
            <person name="Toyokawa M."/>
            <person name="Uesaka K."/>
        </authorList>
    </citation>
    <scope>NUCLEOTIDE SEQUENCE [LARGE SCALE GENOMIC DNA]</scope>
    <source>
        <strain evidence="1 2">FMUON74</strain>
    </source>
</reference>
<organism evidence="1 2">
    <name type="scientific">Nocardia wallacei</name>
    <dbReference type="NCBI Taxonomy" id="480035"/>
    <lineage>
        <taxon>Bacteria</taxon>
        <taxon>Bacillati</taxon>
        <taxon>Actinomycetota</taxon>
        <taxon>Actinomycetes</taxon>
        <taxon>Mycobacteriales</taxon>
        <taxon>Nocardiaceae</taxon>
        <taxon>Nocardia</taxon>
    </lineage>
</organism>
<protein>
    <submittedName>
        <fullName evidence="1">3'-5' exoribonuclease</fullName>
    </submittedName>
</protein>